<dbReference type="AlphaFoldDB" id="A0AAN6PWP2"/>
<comment type="caution">
    <text evidence="2">The sequence shown here is derived from an EMBL/GenBank/DDBJ whole genome shotgun (WGS) entry which is preliminary data.</text>
</comment>
<reference evidence="2" key="2">
    <citation type="submission" date="2023-05" db="EMBL/GenBank/DDBJ databases">
        <authorList>
            <consortium name="Lawrence Berkeley National Laboratory"/>
            <person name="Steindorff A."/>
            <person name="Hensen N."/>
            <person name="Bonometti L."/>
            <person name="Westerberg I."/>
            <person name="Brannstrom I.O."/>
            <person name="Guillou S."/>
            <person name="Cros-Aarteil S."/>
            <person name="Calhoun S."/>
            <person name="Haridas S."/>
            <person name="Kuo A."/>
            <person name="Mondo S."/>
            <person name="Pangilinan J."/>
            <person name="Riley R."/>
            <person name="Labutti K."/>
            <person name="Andreopoulos B."/>
            <person name="Lipzen A."/>
            <person name="Chen C."/>
            <person name="Yanf M."/>
            <person name="Daum C."/>
            <person name="Ng V."/>
            <person name="Clum A."/>
            <person name="Ohm R."/>
            <person name="Martin F."/>
            <person name="Silar P."/>
            <person name="Natvig D."/>
            <person name="Lalanne C."/>
            <person name="Gautier V."/>
            <person name="Ament-Velasquez S.L."/>
            <person name="Kruys A."/>
            <person name="Hutchinson M.I."/>
            <person name="Powell A.J."/>
            <person name="Barry K."/>
            <person name="Miller A.N."/>
            <person name="Grigoriev I.V."/>
            <person name="Debuchy R."/>
            <person name="Gladieux P."/>
            <person name="Thoren M.H."/>
            <person name="Johannesson H."/>
        </authorList>
    </citation>
    <scope>NUCLEOTIDE SEQUENCE</scope>
    <source>
        <strain evidence="2">CBS 757.83</strain>
    </source>
</reference>
<feature type="region of interest" description="Disordered" evidence="1">
    <location>
        <begin position="283"/>
        <end position="347"/>
    </location>
</feature>
<protein>
    <submittedName>
        <fullName evidence="2">Uncharacterized protein</fullName>
    </submittedName>
</protein>
<proteinExistence type="predicted"/>
<name>A0AAN6PWP2_9PEZI</name>
<feature type="compositionally biased region" description="Basic and acidic residues" evidence="1">
    <location>
        <begin position="298"/>
        <end position="344"/>
    </location>
</feature>
<evidence type="ECO:0000313" key="2">
    <source>
        <dbReference type="EMBL" id="KAK4096922.1"/>
    </source>
</evidence>
<organism evidence="2 3">
    <name type="scientific">Parathielavia hyrcaniae</name>
    <dbReference type="NCBI Taxonomy" id="113614"/>
    <lineage>
        <taxon>Eukaryota</taxon>
        <taxon>Fungi</taxon>
        <taxon>Dikarya</taxon>
        <taxon>Ascomycota</taxon>
        <taxon>Pezizomycotina</taxon>
        <taxon>Sordariomycetes</taxon>
        <taxon>Sordariomycetidae</taxon>
        <taxon>Sordariales</taxon>
        <taxon>Chaetomiaceae</taxon>
        <taxon>Parathielavia</taxon>
    </lineage>
</organism>
<feature type="compositionally biased region" description="Acidic residues" evidence="1">
    <location>
        <begin position="288"/>
        <end position="297"/>
    </location>
</feature>
<keyword evidence="3" id="KW-1185">Reference proteome</keyword>
<accession>A0AAN6PWP2</accession>
<reference evidence="2" key="1">
    <citation type="journal article" date="2023" name="Mol. Phylogenet. Evol.">
        <title>Genome-scale phylogeny and comparative genomics of the fungal order Sordariales.</title>
        <authorList>
            <person name="Hensen N."/>
            <person name="Bonometti L."/>
            <person name="Westerberg I."/>
            <person name="Brannstrom I.O."/>
            <person name="Guillou S."/>
            <person name="Cros-Aarteil S."/>
            <person name="Calhoun S."/>
            <person name="Haridas S."/>
            <person name="Kuo A."/>
            <person name="Mondo S."/>
            <person name="Pangilinan J."/>
            <person name="Riley R."/>
            <person name="LaButti K."/>
            <person name="Andreopoulos B."/>
            <person name="Lipzen A."/>
            <person name="Chen C."/>
            <person name="Yan M."/>
            <person name="Daum C."/>
            <person name="Ng V."/>
            <person name="Clum A."/>
            <person name="Steindorff A."/>
            <person name="Ohm R.A."/>
            <person name="Martin F."/>
            <person name="Silar P."/>
            <person name="Natvig D.O."/>
            <person name="Lalanne C."/>
            <person name="Gautier V."/>
            <person name="Ament-Velasquez S.L."/>
            <person name="Kruys A."/>
            <person name="Hutchinson M.I."/>
            <person name="Powell A.J."/>
            <person name="Barry K."/>
            <person name="Miller A.N."/>
            <person name="Grigoriev I.V."/>
            <person name="Debuchy R."/>
            <person name="Gladieux P."/>
            <person name="Hiltunen Thoren M."/>
            <person name="Johannesson H."/>
        </authorList>
    </citation>
    <scope>NUCLEOTIDE SEQUENCE</scope>
    <source>
        <strain evidence="2">CBS 757.83</strain>
    </source>
</reference>
<evidence type="ECO:0000313" key="3">
    <source>
        <dbReference type="Proteomes" id="UP001305647"/>
    </source>
</evidence>
<gene>
    <name evidence="2" type="ORF">N658DRAFT_510806</name>
</gene>
<evidence type="ECO:0000256" key="1">
    <source>
        <dbReference type="SAM" id="MobiDB-lite"/>
    </source>
</evidence>
<feature type="region of interest" description="Disordered" evidence="1">
    <location>
        <begin position="1"/>
        <end position="20"/>
    </location>
</feature>
<dbReference type="Proteomes" id="UP001305647">
    <property type="component" value="Unassembled WGS sequence"/>
</dbReference>
<dbReference type="EMBL" id="MU863691">
    <property type="protein sequence ID" value="KAK4096922.1"/>
    <property type="molecule type" value="Genomic_DNA"/>
</dbReference>
<sequence length="368" mass="42150">MASQTTPNLSGMPASPASSEDEGHAELVWLEVSTIDQILDHIVNSRKSGTESLVGFHWRANHVNNLFEQLDARLLELDQPKIRRVEYDYTSKTVFLDIMGESPLHFKVQIGLRDYIKDHIRKLLATASDPMIRNLLRSIDEPGTANIESDGKLLKQADSEPRQHVERKARQYIDSSDGKIRAVLILDLQYPGMKKAWVSLLAADGWLPRHELYHDDNLDQQPVGQADLYLSDFVGSTGLPPAYCRPSTAELAAEITRNPVITLTYERLRAIFRRARHLHKPTEYTTEVGDEEENPYEEAERRVVETRNEERAESERRLAEERIEADRRAAEARDKERAEAERRVASQVQRRVAVELARRLAESRREAE</sequence>